<protein>
    <submittedName>
        <fullName evidence="3">Ovule protein</fullName>
    </submittedName>
</protein>
<evidence type="ECO:0000256" key="1">
    <source>
        <dbReference type="SAM" id="Phobius"/>
    </source>
</evidence>
<reference evidence="3" key="1">
    <citation type="submission" date="2016-11" db="UniProtKB">
        <authorList>
            <consortium name="WormBaseParasite"/>
        </authorList>
    </citation>
    <scope>IDENTIFICATION</scope>
</reference>
<feature type="transmembrane region" description="Helical" evidence="1">
    <location>
        <begin position="56"/>
        <end position="79"/>
    </location>
</feature>
<organism evidence="2 3">
    <name type="scientific">Heterorhabditis bacteriophora</name>
    <name type="common">Entomopathogenic nematode worm</name>
    <dbReference type="NCBI Taxonomy" id="37862"/>
    <lineage>
        <taxon>Eukaryota</taxon>
        <taxon>Metazoa</taxon>
        <taxon>Ecdysozoa</taxon>
        <taxon>Nematoda</taxon>
        <taxon>Chromadorea</taxon>
        <taxon>Rhabditida</taxon>
        <taxon>Rhabditina</taxon>
        <taxon>Rhabditomorpha</taxon>
        <taxon>Strongyloidea</taxon>
        <taxon>Heterorhabditidae</taxon>
        <taxon>Heterorhabditis</taxon>
    </lineage>
</organism>
<evidence type="ECO:0000313" key="3">
    <source>
        <dbReference type="WBParaSite" id="Hba_02377"/>
    </source>
</evidence>
<keyword evidence="2" id="KW-1185">Reference proteome</keyword>
<accession>A0A1I7WCD7</accession>
<keyword evidence="1" id="KW-1133">Transmembrane helix</keyword>
<dbReference type="WBParaSite" id="Hba_02377">
    <property type="protein sequence ID" value="Hba_02377"/>
    <property type="gene ID" value="Hba_02377"/>
</dbReference>
<keyword evidence="1" id="KW-0812">Transmembrane</keyword>
<feature type="transmembrane region" description="Helical" evidence="1">
    <location>
        <begin position="31"/>
        <end position="50"/>
    </location>
</feature>
<dbReference type="AlphaFoldDB" id="A0A1I7WCD7"/>
<name>A0A1I7WCD7_HETBA</name>
<evidence type="ECO:0000313" key="2">
    <source>
        <dbReference type="Proteomes" id="UP000095283"/>
    </source>
</evidence>
<keyword evidence="1" id="KW-0472">Membrane</keyword>
<proteinExistence type="predicted"/>
<sequence>MFNLNRTFHLDTFITSRNCVYWFENFFLHSLFLRTFLPFLELYIAIHLIFILQSTWTWTCILMVQNYYFFSISFFILLYRFLILKVTAVLTHHGTLSCLL</sequence>
<dbReference type="Proteomes" id="UP000095283">
    <property type="component" value="Unplaced"/>
</dbReference>